<dbReference type="PROSITE" id="PS00455">
    <property type="entry name" value="AMP_BINDING"/>
    <property type="match status" value="1"/>
</dbReference>
<comment type="similarity">
    <text evidence="1">Belongs to the ATP-dependent AMP-binding enzyme family.</text>
</comment>
<evidence type="ECO:0000313" key="6">
    <source>
        <dbReference type="EMBL" id="GAA5810923.1"/>
    </source>
</evidence>
<evidence type="ECO:0000259" key="5">
    <source>
        <dbReference type="Pfam" id="PF13193"/>
    </source>
</evidence>
<keyword evidence="7" id="KW-1185">Reference proteome</keyword>
<keyword evidence="3" id="KW-1133">Transmembrane helix</keyword>
<dbReference type="InterPro" id="IPR000873">
    <property type="entry name" value="AMP-dep_synth/lig_dom"/>
</dbReference>
<evidence type="ECO:0000259" key="4">
    <source>
        <dbReference type="Pfam" id="PF00501"/>
    </source>
</evidence>
<keyword evidence="3" id="KW-0812">Transmembrane</keyword>
<feature type="domain" description="AMP-dependent synthetase/ligase" evidence="4">
    <location>
        <begin position="27"/>
        <end position="392"/>
    </location>
</feature>
<evidence type="ECO:0000256" key="3">
    <source>
        <dbReference type="SAM" id="Phobius"/>
    </source>
</evidence>
<reference evidence="6 7" key="1">
    <citation type="submission" date="2024-04" db="EMBL/GenBank/DDBJ databases">
        <title>genome sequences of Mucor flavus KT1a and Helicostylum pulchrum KT1b strains isolated from the surface of a dry-aged beef.</title>
        <authorList>
            <person name="Toyotome T."/>
            <person name="Hosono M."/>
            <person name="Torimaru M."/>
            <person name="Fukuda K."/>
            <person name="Mikami N."/>
        </authorList>
    </citation>
    <scope>NUCLEOTIDE SEQUENCE [LARGE SCALE GENOMIC DNA]</scope>
    <source>
        <strain evidence="6 7">KT1a</strain>
    </source>
</reference>
<dbReference type="InterPro" id="IPR045851">
    <property type="entry name" value="AMP-bd_C_sf"/>
</dbReference>
<dbReference type="InterPro" id="IPR042099">
    <property type="entry name" value="ANL_N_sf"/>
</dbReference>
<gene>
    <name evidence="6" type="ORF">MFLAVUS_004351</name>
</gene>
<evidence type="ECO:0000256" key="2">
    <source>
        <dbReference type="ARBA" id="ARBA00022598"/>
    </source>
</evidence>
<dbReference type="Gene3D" id="3.30.300.30">
    <property type="match status" value="1"/>
</dbReference>
<comment type="caution">
    <text evidence="6">The sequence shown here is derived from an EMBL/GenBank/DDBJ whole genome shotgun (WGS) entry which is preliminary data.</text>
</comment>
<dbReference type="InterPro" id="IPR025110">
    <property type="entry name" value="AMP-bd_C"/>
</dbReference>
<organism evidence="6 7">
    <name type="scientific">Mucor flavus</name>
    <dbReference type="NCBI Taxonomy" id="439312"/>
    <lineage>
        <taxon>Eukaryota</taxon>
        <taxon>Fungi</taxon>
        <taxon>Fungi incertae sedis</taxon>
        <taxon>Mucoromycota</taxon>
        <taxon>Mucoromycotina</taxon>
        <taxon>Mucoromycetes</taxon>
        <taxon>Mucorales</taxon>
        <taxon>Mucorineae</taxon>
        <taxon>Mucoraceae</taxon>
        <taxon>Mucor</taxon>
    </lineage>
</organism>
<evidence type="ECO:0000256" key="1">
    <source>
        <dbReference type="ARBA" id="ARBA00006432"/>
    </source>
</evidence>
<protein>
    <submittedName>
        <fullName evidence="6">Uncharacterized protein</fullName>
    </submittedName>
</protein>
<accession>A0ABP9YVN5</accession>
<dbReference type="Pfam" id="PF00501">
    <property type="entry name" value="AMP-binding"/>
    <property type="match status" value="1"/>
</dbReference>
<dbReference type="Pfam" id="PF13193">
    <property type="entry name" value="AMP-binding_C"/>
    <property type="match status" value="1"/>
</dbReference>
<dbReference type="Gene3D" id="3.40.50.12780">
    <property type="entry name" value="N-terminal domain of ligase-like"/>
    <property type="match status" value="1"/>
</dbReference>
<feature type="transmembrane region" description="Helical" evidence="3">
    <location>
        <begin position="235"/>
        <end position="257"/>
    </location>
</feature>
<dbReference type="PANTHER" id="PTHR24096:SF149">
    <property type="entry name" value="AMP-BINDING DOMAIN-CONTAINING PROTEIN-RELATED"/>
    <property type="match status" value="1"/>
</dbReference>
<evidence type="ECO:0000313" key="7">
    <source>
        <dbReference type="Proteomes" id="UP001473302"/>
    </source>
</evidence>
<dbReference type="CDD" id="cd05911">
    <property type="entry name" value="Firefly_Luc_like"/>
    <property type="match status" value="1"/>
</dbReference>
<keyword evidence="3" id="KW-0472">Membrane</keyword>
<proteinExistence type="inferred from homology"/>
<dbReference type="Proteomes" id="UP001473302">
    <property type="component" value="Unassembled WGS sequence"/>
</dbReference>
<dbReference type="PANTHER" id="PTHR24096">
    <property type="entry name" value="LONG-CHAIN-FATTY-ACID--COA LIGASE"/>
    <property type="match status" value="1"/>
</dbReference>
<dbReference type="EMBL" id="BAABUK010000008">
    <property type="protein sequence ID" value="GAA5810923.1"/>
    <property type="molecule type" value="Genomic_DNA"/>
</dbReference>
<name>A0ABP9YVN5_9FUNG</name>
<dbReference type="InterPro" id="IPR020845">
    <property type="entry name" value="AMP-binding_CS"/>
</dbReference>
<feature type="domain" description="AMP-binding enzyme C-terminal" evidence="5">
    <location>
        <begin position="444"/>
        <end position="523"/>
    </location>
</feature>
<keyword evidence="2" id="KW-0436">Ligase</keyword>
<sequence>MVHYSKLPSIKEPETGLLQFLFSNKFNTSDDKPMLIDALDTSRFLTYAQLKDSILRFGAGLQDVCGFKSDDVLVLFSYNQYNYSIPVLGAIAANGATTTANPNYNVEELSYQLTQVKAKVIICQKDNIEVALIAGARAGVPKQNIFIFGDEQVNGIQPFKKALIRDRKAVLEELSFEEAKAKVAVLCFSSGTTGRSKGVMTTHANITANTSQFAGFEEGFMDSDTNRMIAVIPLFHIYGLLLLLMYALYLGIPVYILPRFKIEAFCKVIQDNKITYAPIVPPICLLLAKSPVISNYDLSSLKVALSGGSALSEDLASEAMGKLPGTVIKQGYGLTETTLFSFSEQTDNKVRGSSGILAPNLAVKIVDDGGVEVKQGERGEICIKGPSVMKGYINNPEATADCIDKDGYFHTGDIARIDEDGNFFIVDRKKELIKYKGFQVPPAELELILHKYHAVFECAVIGIYDASKATELPTAYVKLKEGLAPSKEIEKEILEYVASQVVSYKKLHGVRFIDTIPRGPSGKILRRSLREAALQENNAPSTLKL</sequence>
<dbReference type="SUPFAM" id="SSF56801">
    <property type="entry name" value="Acetyl-CoA synthetase-like"/>
    <property type="match status" value="1"/>
</dbReference>